<dbReference type="InterPro" id="IPR046342">
    <property type="entry name" value="CBS_dom_sf"/>
</dbReference>
<dbReference type="PANTHER" id="PTHR43080:SF2">
    <property type="entry name" value="CBS DOMAIN-CONTAINING PROTEIN"/>
    <property type="match status" value="1"/>
</dbReference>
<comment type="caution">
    <text evidence="5">The sequence shown here is derived from an EMBL/GenBank/DDBJ whole genome shotgun (WGS) entry which is preliminary data.</text>
</comment>
<dbReference type="SMART" id="SM00100">
    <property type="entry name" value="cNMP"/>
    <property type="match status" value="1"/>
</dbReference>
<dbReference type="PROSITE" id="PS51371">
    <property type="entry name" value="CBS"/>
    <property type="match status" value="1"/>
</dbReference>
<dbReference type="SMART" id="SM00116">
    <property type="entry name" value="CBS"/>
    <property type="match status" value="2"/>
</dbReference>
<dbReference type="PROSITE" id="PS50042">
    <property type="entry name" value="CNMP_BINDING_3"/>
    <property type="match status" value="1"/>
</dbReference>
<accession>A0A117EG81</accession>
<dbReference type="AlphaFoldDB" id="A0A117EG81"/>
<dbReference type="InterPro" id="IPR051257">
    <property type="entry name" value="Diverse_CBS-Domain"/>
</dbReference>
<dbReference type="Pfam" id="PF00027">
    <property type="entry name" value="cNMP_binding"/>
    <property type="match status" value="1"/>
</dbReference>
<dbReference type="Pfam" id="PF00571">
    <property type="entry name" value="CBS"/>
    <property type="match status" value="1"/>
</dbReference>
<keyword evidence="1 2" id="KW-0129">CBS domain</keyword>
<dbReference type="SUPFAM" id="SSF51206">
    <property type="entry name" value="cAMP-binding domain-like"/>
    <property type="match status" value="1"/>
</dbReference>
<sequence length="609" mass="65468">MQEFTDFLGAQAPFDDLDAKDLAALARSIQVEYFSEGTMIVAEGAPALDHVYVVRSGAVEVLDRGRTVDLLGTGDTFGHISVLTGLSPALSVRAAEDTLCYRIPDPRTLVSQPERLRFAHFGTMISRQRLTRDGLLGQSRAPVSQFMRPVVWCSHSTPVRDVAVAISDADQSCALVRLHEGLGIITDQDFRRKVATGLLTTGAPARELATRPVVMVDARTPLATAFVQMVESGVHHLVVTDDNGRPAGVVRAIDLASVEVRDPLVIRSAIESATTIPELAEACSLIPATAVELHDNNVPAAHIGALLAAVTDAVLHRLLALTATDAFPVAGGTSWLVLGSSARREPLPGSDVDTGLMWDTLLLPTEDPPSSAAIRAQAAKVLDAMEVCGLRRCPDGANADNPLFSRSRASWTKAAQGWITHPTQEGALLLSSMVADSRPITAITLGRSVTDTIRRTTRSTEFLSALLRFTLATKPPTGFVRDFVVESSGEHRGGLDLKAGGLRPVTSLARWLAMVSGDVHGTTPDRLRRGAANGMLTDEEAETLIGAFTDIYELAIEREVAAIRSGGTASTWISPKELDTLTRRHLRESFRVIASVQNRVDGEWKSRLR</sequence>
<dbReference type="RefSeq" id="WP_059083872.1">
    <property type="nucleotide sequence ID" value="NZ_BCMM01000045.1"/>
</dbReference>
<name>A0A117EG81_STRSC</name>
<evidence type="ECO:0000256" key="1">
    <source>
        <dbReference type="ARBA" id="ARBA00023122"/>
    </source>
</evidence>
<feature type="domain" description="CBS" evidence="4">
    <location>
        <begin position="209"/>
        <end position="266"/>
    </location>
</feature>
<evidence type="ECO:0000259" key="3">
    <source>
        <dbReference type="PROSITE" id="PS50042"/>
    </source>
</evidence>
<dbReference type="Gene3D" id="3.10.580.10">
    <property type="entry name" value="CBS-domain"/>
    <property type="match status" value="1"/>
</dbReference>
<dbReference type="Pfam" id="PF10335">
    <property type="entry name" value="DUF294_C"/>
    <property type="match status" value="1"/>
</dbReference>
<dbReference type="InterPro" id="IPR018490">
    <property type="entry name" value="cNMP-bd_dom_sf"/>
</dbReference>
<keyword evidence="5" id="KW-0808">Transferase</keyword>
<dbReference type="SUPFAM" id="SSF54631">
    <property type="entry name" value="CBS-domain pair"/>
    <property type="match status" value="1"/>
</dbReference>
<protein>
    <submittedName>
        <fullName evidence="5">Putative nucleotidyltransferase substrate</fullName>
    </submittedName>
</protein>
<dbReference type="InterPro" id="IPR014710">
    <property type="entry name" value="RmlC-like_jellyroll"/>
</dbReference>
<dbReference type="PANTHER" id="PTHR43080">
    <property type="entry name" value="CBS DOMAIN-CONTAINING PROTEIN CBSX3, MITOCHONDRIAL"/>
    <property type="match status" value="1"/>
</dbReference>
<reference evidence="5 6" key="2">
    <citation type="journal article" date="2016" name="Genome Announc.">
        <title>Draft Genome Sequences of Streptomyces scabiei S58, Streptomyces turgidiscabies T45, and Streptomyces acidiscabies a10, the Pathogens of Potato Common Scab, Isolated in Japan.</title>
        <authorList>
            <person name="Tomihama T."/>
            <person name="Nishi Y."/>
            <person name="Sakai M."/>
            <person name="Ikenaga M."/>
            <person name="Okubo T."/>
            <person name="Ikeda S."/>
        </authorList>
    </citation>
    <scope>NUCLEOTIDE SEQUENCE [LARGE SCALE GENOMIC DNA]</scope>
    <source>
        <strain evidence="5 6">S58</strain>
    </source>
</reference>
<dbReference type="EMBL" id="BCMM01000045">
    <property type="protein sequence ID" value="GAQ66743.1"/>
    <property type="molecule type" value="Genomic_DNA"/>
</dbReference>
<evidence type="ECO:0000313" key="5">
    <source>
        <dbReference type="EMBL" id="GAQ66743.1"/>
    </source>
</evidence>
<dbReference type="InterPro" id="IPR005105">
    <property type="entry name" value="GlnD_Uridyltrans_N"/>
</dbReference>
<dbReference type="Gene3D" id="2.60.120.10">
    <property type="entry name" value="Jelly Rolls"/>
    <property type="match status" value="1"/>
</dbReference>
<proteinExistence type="predicted"/>
<dbReference type="Pfam" id="PF03445">
    <property type="entry name" value="DUF294"/>
    <property type="match status" value="1"/>
</dbReference>
<reference evidence="6" key="3">
    <citation type="submission" date="2016-02" db="EMBL/GenBank/DDBJ databases">
        <title>Draft genome of pathogenic Streptomyces sp. in Japan.</title>
        <authorList>
            <person name="Tomihama T."/>
            <person name="Ikenaga M."/>
            <person name="Sakai M."/>
            <person name="Okubo T."/>
            <person name="Ikeda S."/>
        </authorList>
    </citation>
    <scope>NUCLEOTIDE SEQUENCE [LARGE SCALE GENOMIC DNA]</scope>
    <source>
        <strain evidence="6">S58</strain>
    </source>
</reference>
<dbReference type="CDD" id="cd05401">
    <property type="entry name" value="NT_GlnE_GlnD_like"/>
    <property type="match status" value="1"/>
</dbReference>
<dbReference type="GO" id="GO:0008773">
    <property type="term" value="F:[protein-PII] uridylyltransferase activity"/>
    <property type="evidence" value="ECO:0007669"/>
    <property type="project" value="InterPro"/>
</dbReference>
<dbReference type="Proteomes" id="UP000067448">
    <property type="component" value="Unassembled WGS sequence"/>
</dbReference>
<dbReference type="OrthoDB" id="9789996at2"/>
<evidence type="ECO:0000256" key="2">
    <source>
        <dbReference type="PROSITE-ProRule" id="PRU00703"/>
    </source>
</evidence>
<dbReference type="InterPro" id="IPR000595">
    <property type="entry name" value="cNMP-bd_dom"/>
</dbReference>
<organism evidence="5 6">
    <name type="scientific">Streptomyces scabiei</name>
    <dbReference type="NCBI Taxonomy" id="1930"/>
    <lineage>
        <taxon>Bacteria</taxon>
        <taxon>Bacillati</taxon>
        <taxon>Actinomycetota</taxon>
        <taxon>Actinomycetes</taxon>
        <taxon>Kitasatosporales</taxon>
        <taxon>Streptomycetaceae</taxon>
        <taxon>Streptomyces</taxon>
    </lineage>
</organism>
<feature type="domain" description="Cyclic nucleotide-binding" evidence="3">
    <location>
        <begin position="13"/>
        <end position="103"/>
    </location>
</feature>
<dbReference type="InterPro" id="IPR018821">
    <property type="entry name" value="DUF294_put_nucleoTrafse_sb-bd"/>
</dbReference>
<evidence type="ECO:0000313" key="6">
    <source>
        <dbReference type="Proteomes" id="UP000067448"/>
    </source>
</evidence>
<evidence type="ECO:0000259" key="4">
    <source>
        <dbReference type="PROSITE" id="PS51371"/>
    </source>
</evidence>
<dbReference type="CDD" id="cd00038">
    <property type="entry name" value="CAP_ED"/>
    <property type="match status" value="1"/>
</dbReference>
<gene>
    <name evidence="5" type="ORF">SsS58_07182</name>
</gene>
<reference evidence="6" key="1">
    <citation type="submission" date="2015-11" db="EMBL/GenBank/DDBJ databases">
        <authorList>
            <consortium name="Cross-ministerial Strategic Innovation Promotion Program (SIP) consortium"/>
            <person name="Tomihama T."/>
            <person name="Ikenaga M."/>
            <person name="Sakai M."/>
            <person name="Okubo T."/>
            <person name="Ikeda S."/>
        </authorList>
    </citation>
    <scope>NUCLEOTIDE SEQUENCE [LARGE SCALE GENOMIC DNA]</scope>
    <source>
        <strain evidence="6">S58</strain>
    </source>
</reference>
<dbReference type="InterPro" id="IPR000644">
    <property type="entry name" value="CBS_dom"/>
</dbReference>